<sequence>MELLGSRACNAWNIFRRRRIAARKYFFHCPPFATFAFVSCYTRALTRGDEKMLPNKAHSNQPAVRQLSNAELLEILHQDKQDASSTATAQPISDGLDSQEDDSLPHTSSLLATRISRRLQSPLTHPGLVAARIRHEAVKPLPSGDRSPFQLKLQKNSYAIALATPPRLCVLTGLRLPSYFQIPFGVATHPKTGAPWHLPKLSAQAMSNSGGDEIPDGNPEEISSSPLKPDTSMTLKSPTRTLSSTYFLGSRQVLAHISSLTPLHYERLMPYRWRQDPSVKLPEIVWREDMDTFVLDVLRRNVSKTLSYLASRPAAYVAPCKNYDSINKHGQVAAVLWLRRDADTSIHDECLTSVATSFDVRETGPPPYAMHYHKTRSIPYYNLAALLGSNQLSALRESRPDHYGDHFAVVKLKRTTVKVQLELWKLLGYIAHDGKYG</sequence>
<keyword evidence="3" id="KW-1185">Reference proteome</keyword>
<evidence type="ECO:0000313" key="2">
    <source>
        <dbReference type="EMBL" id="CAF9935541.1"/>
    </source>
</evidence>
<evidence type="ECO:0000313" key="3">
    <source>
        <dbReference type="Proteomes" id="UP000664203"/>
    </source>
</evidence>
<comment type="caution">
    <text evidence="2">The sequence shown here is derived from an EMBL/GenBank/DDBJ whole genome shotgun (WGS) entry which is preliminary data.</text>
</comment>
<reference evidence="2" key="1">
    <citation type="submission" date="2021-03" db="EMBL/GenBank/DDBJ databases">
        <authorList>
            <person name="Tagirdzhanova G."/>
        </authorList>
    </citation>
    <scope>NUCLEOTIDE SEQUENCE</scope>
</reference>
<accession>A0A8H3G9P8</accession>
<organism evidence="2 3">
    <name type="scientific">Alectoria fallacina</name>
    <dbReference type="NCBI Taxonomy" id="1903189"/>
    <lineage>
        <taxon>Eukaryota</taxon>
        <taxon>Fungi</taxon>
        <taxon>Dikarya</taxon>
        <taxon>Ascomycota</taxon>
        <taxon>Pezizomycotina</taxon>
        <taxon>Lecanoromycetes</taxon>
        <taxon>OSLEUM clade</taxon>
        <taxon>Lecanoromycetidae</taxon>
        <taxon>Lecanorales</taxon>
        <taxon>Lecanorineae</taxon>
        <taxon>Parmeliaceae</taxon>
        <taxon>Alectoria</taxon>
    </lineage>
</organism>
<protein>
    <submittedName>
        <fullName evidence="2">Uncharacterized protein</fullName>
    </submittedName>
</protein>
<feature type="region of interest" description="Disordered" evidence="1">
    <location>
        <begin position="205"/>
        <end position="235"/>
    </location>
</feature>
<feature type="compositionally biased region" description="Polar residues" evidence="1">
    <location>
        <begin position="221"/>
        <end position="235"/>
    </location>
</feature>
<feature type="region of interest" description="Disordered" evidence="1">
    <location>
        <begin position="83"/>
        <end position="105"/>
    </location>
</feature>
<dbReference type="EMBL" id="CAJPDR010000410">
    <property type="protein sequence ID" value="CAF9935541.1"/>
    <property type="molecule type" value="Genomic_DNA"/>
</dbReference>
<gene>
    <name evidence="2" type="ORF">ALECFALPRED_006469</name>
</gene>
<evidence type="ECO:0000256" key="1">
    <source>
        <dbReference type="SAM" id="MobiDB-lite"/>
    </source>
</evidence>
<name>A0A8H3G9P8_9LECA</name>
<dbReference type="OrthoDB" id="3363286at2759"/>
<dbReference type="AlphaFoldDB" id="A0A8H3G9P8"/>
<proteinExistence type="predicted"/>
<dbReference type="Proteomes" id="UP000664203">
    <property type="component" value="Unassembled WGS sequence"/>
</dbReference>